<organism evidence="1">
    <name type="scientific">Oryza meridionalis</name>
    <dbReference type="NCBI Taxonomy" id="40149"/>
    <lineage>
        <taxon>Eukaryota</taxon>
        <taxon>Viridiplantae</taxon>
        <taxon>Streptophyta</taxon>
        <taxon>Embryophyta</taxon>
        <taxon>Tracheophyta</taxon>
        <taxon>Spermatophyta</taxon>
        <taxon>Magnoliopsida</taxon>
        <taxon>Liliopsida</taxon>
        <taxon>Poales</taxon>
        <taxon>Poaceae</taxon>
        <taxon>BOP clade</taxon>
        <taxon>Oryzoideae</taxon>
        <taxon>Oryzeae</taxon>
        <taxon>Oryzinae</taxon>
        <taxon>Oryza</taxon>
    </lineage>
</organism>
<reference evidence="1" key="2">
    <citation type="submission" date="2018-05" db="EMBL/GenBank/DDBJ databases">
        <title>OmerRS3 (Oryza meridionalis Reference Sequence Version 3).</title>
        <authorList>
            <person name="Zhang J."/>
            <person name="Kudrna D."/>
            <person name="Lee S."/>
            <person name="Talag J."/>
            <person name="Welchert J."/>
            <person name="Wing R.A."/>
        </authorList>
    </citation>
    <scope>NUCLEOTIDE SEQUENCE [LARGE SCALE GENOMIC DNA]</scope>
    <source>
        <strain evidence="1">cv. OR44</strain>
    </source>
</reference>
<evidence type="ECO:0000313" key="2">
    <source>
        <dbReference type="Proteomes" id="UP000008021"/>
    </source>
</evidence>
<name>A0A0E0EDW3_9ORYZ</name>
<proteinExistence type="predicted"/>
<dbReference type="HOGENOM" id="CLU_2926606_0_0_1"/>
<dbReference type="Proteomes" id="UP000008021">
    <property type="component" value="Chromosome 7"/>
</dbReference>
<dbReference type="AlphaFoldDB" id="A0A0E0EDW3"/>
<dbReference type="EnsemblPlants" id="OMERI07G17480.1">
    <property type="protein sequence ID" value="OMERI07G17480.1"/>
    <property type="gene ID" value="OMERI07G17480"/>
</dbReference>
<evidence type="ECO:0000313" key="1">
    <source>
        <dbReference type="EnsemblPlants" id="OMERI07G17480.1"/>
    </source>
</evidence>
<reference evidence="1" key="1">
    <citation type="submission" date="2015-04" db="UniProtKB">
        <authorList>
            <consortium name="EnsemblPlants"/>
        </authorList>
    </citation>
    <scope>IDENTIFICATION</scope>
</reference>
<keyword evidence="2" id="KW-1185">Reference proteome</keyword>
<sequence length="61" mass="5943">MATAKAGVRGAGRRRLKAAGTEQAAGAKMVVVVPCGLVVATAQCPTAAAAVSPRSAPLGRI</sequence>
<accession>A0A0E0EDW3</accession>
<protein>
    <submittedName>
        <fullName evidence="1">Uncharacterized protein</fullName>
    </submittedName>
</protein>
<dbReference type="Gramene" id="OMERI07G17480.1">
    <property type="protein sequence ID" value="OMERI07G17480.1"/>
    <property type="gene ID" value="OMERI07G17480"/>
</dbReference>